<evidence type="ECO:0000259" key="8">
    <source>
        <dbReference type="Pfam" id="PF02224"/>
    </source>
</evidence>
<evidence type="ECO:0000256" key="7">
    <source>
        <dbReference type="ARBA" id="ARBA00048478"/>
    </source>
</evidence>
<dbReference type="AlphaFoldDB" id="A0A7H8T625"/>
<dbReference type="InterPro" id="IPR011994">
    <property type="entry name" value="Cytidylate_kinase_dom"/>
</dbReference>
<reference evidence="9 10" key="1">
    <citation type="submission" date="2020-06" db="EMBL/GenBank/DDBJ databases">
        <title>Genome mining for natural products.</title>
        <authorList>
            <person name="Zhang B."/>
            <person name="Shi J."/>
            <person name="Ge H."/>
        </authorList>
    </citation>
    <scope>NUCLEOTIDE SEQUENCE [LARGE SCALE GENOMIC DNA]</scope>
    <source>
        <strain evidence="9 10">NA02069</strain>
    </source>
</reference>
<keyword evidence="3" id="KW-0547">Nucleotide-binding</keyword>
<sequence>MSIDGPIGSGKSSVAFELARLLGRTCISTGMMYRAVALIVRDGRPYDRASFACEVARVSHFEFTSRPDSLRICVDGTDVTDEVSDPSILPLTSEIAQHPGLRTALLRCQREMALREPSVIEGRDANTQIVPTARWKFYLDAPPEVRYRRLHDVHKLSAISPLEYAEFVRTMELVDERDRGRLRESSRQADVIHHENFAHLSALQDAVILYYYIFRSEEIRRNASISRTISAPTAKS</sequence>
<evidence type="ECO:0000256" key="1">
    <source>
        <dbReference type="ARBA" id="ARBA00012906"/>
    </source>
</evidence>
<name>A0A7H8T625_STRCX</name>
<evidence type="ECO:0000256" key="4">
    <source>
        <dbReference type="ARBA" id="ARBA00022777"/>
    </source>
</evidence>
<evidence type="ECO:0000313" key="9">
    <source>
        <dbReference type="EMBL" id="QKZ17330.1"/>
    </source>
</evidence>
<accession>A0A7H8T625</accession>
<protein>
    <recommendedName>
        <fullName evidence="1">(d)CMP kinase</fullName>
        <ecNumber evidence="1">2.7.4.25</ecNumber>
    </recommendedName>
</protein>
<evidence type="ECO:0000256" key="5">
    <source>
        <dbReference type="ARBA" id="ARBA00022840"/>
    </source>
</evidence>
<dbReference type="Pfam" id="PF02224">
    <property type="entry name" value="Cytidylate_kin"/>
    <property type="match status" value="1"/>
</dbReference>
<dbReference type="Proteomes" id="UP000509418">
    <property type="component" value="Chromosome"/>
</dbReference>
<dbReference type="SUPFAM" id="SSF52540">
    <property type="entry name" value="P-loop containing nucleoside triphosphate hydrolases"/>
    <property type="match status" value="1"/>
</dbReference>
<dbReference type="EC" id="2.7.4.25" evidence="1"/>
<evidence type="ECO:0000313" key="10">
    <source>
        <dbReference type="Proteomes" id="UP000509418"/>
    </source>
</evidence>
<dbReference type="GO" id="GO:0006139">
    <property type="term" value="P:nucleobase-containing compound metabolic process"/>
    <property type="evidence" value="ECO:0007669"/>
    <property type="project" value="InterPro"/>
</dbReference>
<proteinExistence type="predicted"/>
<dbReference type="GO" id="GO:0005524">
    <property type="term" value="F:ATP binding"/>
    <property type="evidence" value="ECO:0007669"/>
    <property type="project" value="UniProtKB-KW"/>
</dbReference>
<gene>
    <name evidence="9" type="ORF">HUT05_08190</name>
</gene>
<comment type="catalytic activity">
    <reaction evidence="6">
        <text>dCMP + ATP = dCDP + ADP</text>
        <dbReference type="Rhea" id="RHEA:25094"/>
        <dbReference type="ChEBI" id="CHEBI:30616"/>
        <dbReference type="ChEBI" id="CHEBI:57566"/>
        <dbReference type="ChEBI" id="CHEBI:58593"/>
        <dbReference type="ChEBI" id="CHEBI:456216"/>
        <dbReference type="EC" id="2.7.4.25"/>
    </reaction>
</comment>
<evidence type="ECO:0000256" key="3">
    <source>
        <dbReference type="ARBA" id="ARBA00022741"/>
    </source>
</evidence>
<evidence type="ECO:0000256" key="6">
    <source>
        <dbReference type="ARBA" id="ARBA00047615"/>
    </source>
</evidence>
<keyword evidence="10" id="KW-1185">Reference proteome</keyword>
<dbReference type="RefSeq" id="WP_176574678.1">
    <property type="nucleotide sequence ID" value="NZ_CBDRGH010000024.1"/>
</dbReference>
<dbReference type="InterPro" id="IPR027417">
    <property type="entry name" value="P-loop_NTPase"/>
</dbReference>
<keyword evidence="2" id="KW-0808">Transferase</keyword>
<organism evidence="9 10">
    <name type="scientific">Streptomyces chartreusis</name>
    <dbReference type="NCBI Taxonomy" id="1969"/>
    <lineage>
        <taxon>Bacteria</taxon>
        <taxon>Bacillati</taxon>
        <taxon>Actinomycetota</taxon>
        <taxon>Actinomycetes</taxon>
        <taxon>Kitasatosporales</taxon>
        <taxon>Streptomycetaceae</taxon>
        <taxon>Streptomyces</taxon>
    </lineage>
</organism>
<dbReference type="EMBL" id="CP056041">
    <property type="protein sequence ID" value="QKZ17330.1"/>
    <property type="molecule type" value="Genomic_DNA"/>
</dbReference>
<feature type="domain" description="Cytidylate kinase" evidence="8">
    <location>
        <begin position="2"/>
        <end position="184"/>
    </location>
</feature>
<dbReference type="GO" id="GO:0036431">
    <property type="term" value="F:dCMP kinase activity"/>
    <property type="evidence" value="ECO:0007669"/>
    <property type="project" value="InterPro"/>
</dbReference>
<dbReference type="Gene3D" id="3.40.50.300">
    <property type="entry name" value="P-loop containing nucleotide triphosphate hydrolases"/>
    <property type="match status" value="1"/>
</dbReference>
<comment type="catalytic activity">
    <reaction evidence="7">
        <text>CMP + ATP = CDP + ADP</text>
        <dbReference type="Rhea" id="RHEA:11600"/>
        <dbReference type="ChEBI" id="CHEBI:30616"/>
        <dbReference type="ChEBI" id="CHEBI:58069"/>
        <dbReference type="ChEBI" id="CHEBI:60377"/>
        <dbReference type="ChEBI" id="CHEBI:456216"/>
        <dbReference type="EC" id="2.7.4.25"/>
    </reaction>
</comment>
<keyword evidence="4 9" id="KW-0418">Kinase</keyword>
<keyword evidence="5" id="KW-0067">ATP-binding</keyword>
<evidence type="ECO:0000256" key="2">
    <source>
        <dbReference type="ARBA" id="ARBA00022679"/>
    </source>
</evidence>